<evidence type="ECO:0000313" key="4">
    <source>
        <dbReference type="EMBL" id="OAH26107.1"/>
    </source>
</evidence>
<dbReference type="InterPro" id="IPR050766">
    <property type="entry name" value="Bact_Lucif_Oxidored"/>
</dbReference>
<dbReference type="SUPFAM" id="SSF51679">
    <property type="entry name" value="Bacterial luciferase-like"/>
    <property type="match status" value="1"/>
</dbReference>
<dbReference type="PANTHER" id="PTHR30137">
    <property type="entry name" value="LUCIFERASE-LIKE MONOOXYGENASE"/>
    <property type="match status" value="1"/>
</dbReference>
<evidence type="ECO:0000256" key="2">
    <source>
        <dbReference type="ARBA" id="ARBA00023033"/>
    </source>
</evidence>
<organism evidence="4 5">
    <name type="scientific">Corynebacterium stationis</name>
    <dbReference type="NCBI Taxonomy" id="1705"/>
    <lineage>
        <taxon>Bacteria</taxon>
        <taxon>Bacillati</taxon>
        <taxon>Actinomycetota</taxon>
        <taxon>Actinomycetes</taxon>
        <taxon>Mycobacteriales</taxon>
        <taxon>Corynebacteriaceae</taxon>
        <taxon>Corynebacterium</taxon>
    </lineage>
</organism>
<dbReference type="AlphaFoldDB" id="A0A177IBB6"/>
<dbReference type="RefSeq" id="WP_066840428.1">
    <property type="nucleotide sequence ID" value="NZ_LSTQ01000024.1"/>
</dbReference>
<sequence>MRFSLFIHMERWDDSLSHEEHWKNLVELVQIAEAGGFGTVWIGEHHSMEYTSSPNPIAQLSYLAAVTSKIRLGAGTIIAPFWNPIRAAGETALLDALSGGRAEVGVARGAYQFEFNRLLDGAPAAEGGKYLRELIPAMQKLWAGDYTHDGDIWKFPVSTSVPKPVQAAPPVWVAARSPETMEWAVGQGCNIQVTPLMKGDEEVEDLMNKFNAALEANPEIEKRPEVMVLKHTHVHSEDEPEGWKPAAEAINKFYRTFSAWAFGKEDPVNGFLEPQPEERFAERPEFTPESLHKTAMIGTPDEVSERIAHYQDLGYDEYAFWADNSMRHEEKKRSLELFIKEVVPRFS</sequence>
<dbReference type="STRING" id="1705.CA21670_02805"/>
<evidence type="ECO:0000259" key="3">
    <source>
        <dbReference type="Pfam" id="PF00296"/>
    </source>
</evidence>
<keyword evidence="5" id="KW-1185">Reference proteome</keyword>
<dbReference type="Proteomes" id="UP000076947">
    <property type="component" value="Unassembled WGS sequence"/>
</dbReference>
<dbReference type="InterPro" id="IPR011251">
    <property type="entry name" value="Luciferase-like_dom"/>
</dbReference>
<keyword evidence="1" id="KW-0560">Oxidoreductase</keyword>
<accession>A0A177IBB6</accession>
<dbReference type="GO" id="GO:0016705">
    <property type="term" value="F:oxidoreductase activity, acting on paired donors, with incorporation or reduction of molecular oxygen"/>
    <property type="evidence" value="ECO:0007669"/>
    <property type="project" value="InterPro"/>
</dbReference>
<dbReference type="GO" id="GO:0004497">
    <property type="term" value="F:monooxygenase activity"/>
    <property type="evidence" value="ECO:0007669"/>
    <property type="project" value="UniProtKB-KW"/>
</dbReference>
<reference evidence="5" key="1">
    <citation type="submission" date="2016-02" db="EMBL/GenBank/DDBJ databases">
        <authorList>
            <person name="Kaur G."/>
            <person name="Nair G.R."/>
            <person name="Mayilraj S."/>
        </authorList>
    </citation>
    <scope>NUCLEOTIDE SEQUENCE [LARGE SCALE GENOMIC DNA]</scope>
    <source>
        <strain evidence="5">GA-15</strain>
    </source>
</reference>
<comment type="caution">
    <text evidence="4">The sequence shown here is derived from an EMBL/GenBank/DDBJ whole genome shotgun (WGS) entry which is preliminary data.</text>
</comment>
<evidence type="ECO:0000256" key="1">
    <source>
        <dbReference type="ARBA" id="ARBA00023002"/>
    </source>
</evidence>
<proteinExistence type="predicted"/>
<gene>
    <name evidence="4" type="ORF">AYJ05_01295</name>
</gene>
<dbReference type="InterPro" id="IPR036661">
    <property type="entry name" value="Luciferase-like_sf"/>
</dbReference>
<dbReference type="Pfam" id="PF00296">
    <property type="entry name" value="Bac_luciferase"/>
    <property type="match status" value="1"/>
</dbReference>
<protein>
    <submittedName>
        <fullName evidence="4">Monooxygenase</fullName>
    </submittedName>
</protein>
<name>A0A177IBB6_9CORY</name>
<dbReference type="GO" id="GO:0005829">
    <property type="term" value="C:cytosol"/>
    <property type="evidence" value="ECO:0007669"/>
    <property type="project" value="TreeGrafter"/>
</dbReference>
<dbReference type="OrthoDB" id="3206024at2"/>
<dbReference type="Gene3D" id="3.20.20.30">
    <property type="entry name" value="Luciferase-like domain"/>
    <property type="match status" value="1"/>
</dbReference>
<feature type="domain" description="Luciferase-like" evidence="3">
    <location>
        <begin position="1"/>
        <end position="316"/>
    </location>
</feature>
<dbReference type="EMBL" id="LSTQ01000024">
    <property type="protein sequence ID" value="OAH26107.1"/>
    <property type="molecule type" value="Genomic_DNA"/>
</dbReference>
<evidence type="ECO:0000313" key="5">
    <source>
        <dbReference type="Proteomes" id="UP000076947"/>
    </source>
</evidence>
<keyword evidence="2 4" id="KW-0503">Monooxygenase</keyword>
<dbReference type="PANTHER" id="PTHR30137:SF8">
    <property type="entry name" value="BLR5498 PROTEIN"/>
    <property type="match status" value="1"/>
</dbReference>